<sequence length="117" mass="11906">MGRKGMSSQPSVMPSRSLRTPSTTSKRQSSSAVKETSNGPAESGSLTESVPMTAPISPAATSPPLAKAKARPAGGVSSRSRTATRKLGPSSWRVPSLRTKRSAISTSGSAPAALKPS</sequence>
<feature type="region of interest" description="Disordered" evidence="1">
    <location>
        <begin position="1"/>
        <end position="117"/>
    </location>
</feature>
<name>A0A6J4ITD6_9PROT</name>
<accession>A0A6J4ITD6</accession>
<organism evidence="2">
    <name type="scientific">uncultured Acetobacteraceae bacterium</name>
    <dbReference type="NCBI Taxonomy" id="169975"/>
    <lineage>
        <taxon>Bacteria</taxon>
        <taxon>Pseudomonadati</taxon>
        <taxon>Pseudomonadota</taxon>
        <taxon>Alphaproteobacteria</taxon>
        <taxon>Acetobacterales</taxon>
        <taxon>Acetobacteraceae</taxon>
        <taxon>environmental samples</taxon>
    </lineage>
</organism>
<feature type="compositionally biased region" description="Low complexity" evidence="1">
    <location>
        <begin position="53"/>
        <end position="66"/>
    </location>
</feature>
<dbReference type="AlphaFoldDB" id="A0A6J4ITD6"/>
<proteinExistence type="predicted"/>
<gene>
    <name evidence="2" type="ORF">AVDCRST_MAG04-2531</name>
</gene>
<dbReference type="EMBL" id="CADCTL010000179">
    <property type="protein sequence ID" value="CAA9260219.1"/>
    <property type="molecule type" value="Genomic_DNA"/>
</dbReference>
<reference evidence="2" key="1">
    <citation type="submission" date="2020-02" db="EMBL/GenBank/DDBJ databases">
        <authorList>
            <person name="Meier V. D."/>
        </authorList>
    </citation>
    <scope>NUCLEOTIDE SEQUENCE</scope>
    <source>
        <strain evidence="2">AVDCRST_MAG04</strain>
    </source>
</reference>
<feature type="compositionally biased region" description="Polar residues" evidence="1">
    <location>
        <begin position="1"/>
        <end position="12"/>
    </location>
</feature>
<feature type="compositionally biased region" description="Polar residues" evidence="1">
    <location>
        <begin position="26"/>
        <end position="50"/>
    </location>
</feature>
<evidence type="ECO:0000313" key="2">
    <source>
        <dbReference type="EMBL" id="CAA9260219.1"/>
    </source>
</evidence>
<feature type="compositionally biased region" description="Low complexity" evidence="1">
    <location>
        <begin position="14"/>
        <end position="25"/>
    </location>
</feature>
<protein>
    <submittedName>
        <fullName evidence="2">Uncharacterized protein</fullName>
    </submittedName>
</protein>
<evidence type="ECO:0000256" key="1">
    <source>
        <dbReference type="SAM" id="MobiDB-lite"/>
    </source>
</evidence>